<dbReference type="UniPathway" id="UPA00219"/>
<dbReference type="PANTHER" id="PTHR43445">
    <property type="entry name" value="UDP-N-ACETYLMURAMATE--L-ALANINE LIGASE-RELATED"/>
    <property type="match status" value="1"/>
</dbReference>
<evidence type="ECO:0000256" key="10">
    <source>
        <dbReference type="ARBA" id="ARBA00022984"/>
    </source>
</evidence>
<evidence type="ECO:0000256" key="5">
    <source>
        <dbReference type="ARBA" id="ARBA00022598"/>
    </source>
</evidence>
<comment type="pathway">
    <text evidence="2">Cell wall biogenesis; peptidoglycan biosynthesis.</text>
</comment>
<dbReference type="Pfam" id="PF08245">
    <property type="entry name" value="Mur_ligase_M"/>
    <property type="match status" value="1"/>
</dbReference>
<evidence type="ECO:0000259" key="17">
    <source>
        <dbReference type="Pfam" id="PF08245"/>
    </source>
</evidence>
<dbReference type="Proteomes" id="UP000231246">
    <property type="component" value="Unassembled WGS sequence"/>
</dbReference>
<dbReference type="Gene3D" id="3.40.1190.10">
    <property type="entry name" value="Mur-like, catalytic domain"/>
    <property type="match status" value="1"/>
</dbReference>
<dbReference type="InterPro" id="IPR000713">
    <property type="entry name" value="Mur_ligase_N"/>
</dbReference>
<accession>A0A2H0BW39</accession>
<dbReference type="InterPro" id="IPR036615">
    <property type="entry name" value="Mur_ligase_C_dom_sf"/>
</dbReference>
<keyword evidence="12" id="KW-0961">Cell wall biogenesis/degradation</keyword>
<dbReference type="AlphaFoldDB" id="A0A2H0BW39"/>
<name>A0A2H0BW39_9BACT</name>
<comment type="subcellular location">
    <subcellularLocation>
        <location evidence="1">Cytoplasm</location>
    </subcellularLocation>
</comment>
<evidence type="ECO:0000256" key="8">
    <source>
        <dbReference type="ARBA" id="ARBA00022840"/>
    </source>
</evidence>
<dbReference type="GO" id="GO:0008763">
    <property type="term" value="F:UDP-N-acetylmuramate-L-alanine ligase activity"/>
    <property type="evidence" value="ECO:0007669"/>
    <property type="project" value="UniProtKB-UniRule"/>
</dbReference>
<dbReference type="GO" id="GO:0005524">
    <property type="term" value="F:ATP binding"/>
    <property type="evidence" value="ECO:0007669"/>
    <property type="project" value="UniProtKB-KW"/>
</dbReference>
<evidence type="ECO:0000259" key="16">
    <source>
        <dbReference type="Pfam" id="PF02875"/>
    </source>
</evidence>
<dbReference type="SUPFAM" id="SSF53623">
    <property type="entry name" value="MurD-like peptide ligases, catalytic domain"/>
    <property type="match status" value="1"/>
</dbReference>
<dbReference type="GO" id="GO:0009252">
    <property type="term" value="P:peptidoglycan biosynthetic process"/>
    <property type="evidence" value="ECO:0007669"/>
    <property type="project" value="UniProtKB-UniRule"/>
</dbReference>
<dbReference type="InterPro" id="IPR004101">
    <property type="entry name" value="Mur_ligase_C"/>
</dbReference>
<comment type="catalytic activity">
    <reaction evidence="13">
        <text>UDP-N-acetyl-alpha-D-muramate + L-alanine + ATP = UDP-N-acetyl-alpha-D-muramoyl-L-alanine + ADP + phosphate + H(+)</text>
        <dbReference type="Rhea" id="RHEA:23372"/>
        <dbReference type="ChEBI" id="CHEBI:15378"/>
        <dbReference type="ChEBI" id="CHEBI:30616"/>
        <dbReference type="ChEBI" id="CHEBI:43474"/>
        <dbReference type="ChEBI" id="CHEBI:57972"/>
        <dbReference type="ChEBI" id="CHEBI:70757"/>
        <dbReference type="ChEBI" id="CHEBI:83898"/>
        <dbReference type="ChEBI" id="CHEBI:456216"/>
        <dbReference type="EC" id="6.3.2.8"/>
    </reaction>
</comment>
<protein>
    <recommendedName>
        <fullName evidence="3 14">UDP-N-acetylmuramate--L-alanine ligase</fullName>
        <ecNumber evidence="3 14">6.3.2.8</ecNumber>
    </recommendedName>
</protein>
<keyword evidence="8" id="KW-0067">ATP-binding</keyword>
<keyword evidence="7" id="KW-0547">Nucleotide-binding</keyword>
<dbReference type="InterPro" id="IPR050061">
    <property type="entry name" value="MurCDEF_pg_biosynth"/>
</dbReference>
<evidence type="ECO:0000256" key="3">
    <source>
        <dbReference type="ARBA" id="ARBA00012211"/>
    </source>
</evidence>
<dbReference type="Gene3D" id="3.40.50.720">
    <property type="entry name" value="NAD(P)-binding Rossmann-like Domain"/>
    <property type="match status" value="1"/>
</dbReference>
<feature type="domain" description="Mur ligase C-terminal" evidence="16">
    <location>
        <begin position="336"/>
        <end position="467"/>
    </location>
</feature>
<dbReference type="SUPFAM" id="SSF53244">
    <property type="entry name" value="MurD-like peptide ligases, peptide-binding domain"/>
    <property type="match status" value="1"/>
</dbReference>
<evidence type="ECO:0000259" key="15">
    <source>
        <dbReference type="Pfam" id="PF01225"/>
    </source>
</evidence>
<dbReference type="GO" id="GO:0005737">
    <property type="term" value="C:cytoplasm"/>
    <property type="evidence" value="ECO:0007669"/>
    <property type="project" value="UniProtKB-SubCell"/>
</dbReference>
<dbReference type="GO" id="GO:0051301">
    <property type="term" value="P:cell division"/>
    <property type="evidence" value="ECO:0007669"/>
    <property type="project" value="UniProtKB-KW"/>
</dbReference>
<comment type="caution">
    <text evidence="18">The sequence shown here is derived from an EMBL/GenBank/DDBJ whole genome shotgun (WGS) entry which is preliminary data.</text>
</comment>
<dbReference type="Gene3D" id="3.90.190.20">
    <property type="entry name" value="Mur ligase, C-terminal domain"/>
    <property type="match status" value="1"/>
</dbReference>
<evidence type="ECO:0000256" key="11">
    <source>
        <dbReference type="ARBA" id="ARBA00023306"/>
    </source>
</evidence>
<evidence type="ECO:0000256" key="12">
    <source>
        <dbReference type="ARBA" id="ARBA00023316"/>
    </source>
</evidence>
<keyword evidence="11" id="KW-0131">Cell cycle</keyword>
<evidence type="ECO:0000256" key="6">
    <source>
        <dbReference type="ARBA" id="ARBA00022618"/>
    </source>
</evidence>
<evidence type="ECO:0000256" key="7">
    <source>
        <dbReference type="ARBA" id="ARBA00022741"/>
    </source>
</evidence>
<feature type="domain" description="Mur ligase N-terminal catalytic" evidence="15">
    <location>
        <begin position="8"/>
        <end position="114"/>
    </location>
</feature>
<dbReference type="PANTHER" id="PTHR43445:SF3">
    <property type="entry name" value="UDP-N-ACETYLMURAMATE--L-ALANINE LIGASE"/>
    <property type="match status" value="1"/>
</dbReference>
<gene>
    <name evidence="18" type="primary">murC</name>
    <name evidence="18" type="ORF">COW99_01575</name>
</gene>
<evidence type="ECO:0000256" key="1">
    <source>
        <dbReference type="ARBA" id="ARBA00004496"/>
    </source>
</evidence>
<dbReference type="EMBL" id="PCTA01000010">
    <property type="protein sequence ID" value="PIP61895.1"/>
    <property type="molecule type" value="Genomic_DNA"/>
</dbReference>
<dbReference type="GO" id="GO:0008360">
    <property type="term" value="P:regulation of cell shape"/>
    <property type="evidence" value="ECO:0007669"/>
    <property type="project" value="UniProtKB-KW"/>
</dbReference>
<keyword evidence="5 18" id="KW-0436">Ligase</keyword>
<evidence type="ECO:0000256" key="9">
    <source>
        <dbReference type="ARBA" id="ARBA00022960"/>
    </source>
</evidence>
<dbReference type="InterPro" id="IPR013221">
    <property type="entry name" value="Mur_ligase_cen"/>
</dbReference>
<feature type="domain" description="Mur ligase central" evidence="17">
    <location>
        <begin position="121"/>
        <end position="313"/>
    </location>
</feature>
<evidence type="ECO:0000256" key="2">
    <source>
        <dbReference type="ARBA" id="ARBA00004752"/>
    </source>
</evidence>
<keyword evidence="10" id="KW-0573">Peptidoglycan synthesis</keyword>
<evidence type="ECO:0000256" key="14">
    <source>
        <dbReference type="NCBIfam" id="TIGR01082"/>
    </source>
</evidence>
<evidence type="ECO:0000313" key="19">
    <source>
        <dbReference type="Proteomes" id="UP000231246"/>
    </source>
</evidence>
<evidence type="ECO:0000256" key="13">
    <source>
        <dbReference type="ARBA" id="ARBA00047833"/>
    </source>
</evidence>
<proteinExistence type="predicted"/>
<dbReference type="NCBIfam" id="TIGR01082">
    <property type="entry name" value="murC"/>
    <property type="match status" value="1"/>
</dbReference>
<keyword evidence="4" id="KW-0963">Cytoplasm</keyword>
<reference evidence="18 19" key="1">
    <citation type="submission" date="2017-09" db="EMBL/GenBank/DDBJ databases">
        <title>Depth-based differentiation of microbial function through sediment-hosted aquifers and enrichment of novel symbionts in the deep terrestrial subsurface.</title>
        <authorList>
            <person name="Probst A.J."/>
            <person name="Ladd B."/>
            <person name="Jarett J.K."/>
            <person name="Geller-Mcgrath D.E."/>
            <person name="Sieber C.M."/>
            <person name="Emerson J.B."/>
            <person name="Anantharaman K."/>
            <person name="Thomas B.C."/>
            <person name="Malmstrom R."/>
            <person name="Stieglmeier M."/>
            <person name="Klingl A."/>
            <person name="Woyke T."/>
            <person name="Ryan C.M."/>
            <person name="Banfield J.F."/>
        </authorList>
    </citation>
    <scope>NUCLEOTIDE SEQUENCE [LARGE SCALE GENOMIC DNA]</scope>
    <source>
        <strain evidence="18">CG22_combo_CG10-13_8_21_14_all_38_20</strain>
    </source>
</reference>
<dbReference type="InterPro" id="IPR036565">
    <property type="entry name" value="Mur-like_cat_sf"/>
</dbReference>
<sequence length="478" mass="52981">MDLSKIKHIHFVGIKGVGMTSLAVLAHEMKKKVTGSDVLEEFVTDKVLKDLKIEVFGEFNGENFKKLLTRYSPPELLVVTTGAHQGFNNLEVQHAKELGFKVVSHAQALGILSMHKNVIAVAGTHGKSTTTAMIAHVLTEAGTDPSYLVGVGSIPSLPNPGHHGKGNLFVVEADEYVTDPQTDPTPRFLWLKPKILVITSVEYDHPDVYSDVYKLVQAFRELAEKVPIDGTIIACIDNLGVEKALEGSKAKIIWYGFSPRADYRIKSYYPTLLSGGQVVLEFCVEHQKRELFCTQLAVSGRHNSLNALACIIACVEVGVSWTKAPEYLRSFTGTGRRFELKGQQGETVLYDDYAHHPTEIKAVLAMAKELYVGYHIIAIFQPHTYSRTKALFKDFAKSFTDANETYLLDIFSSAREKKDPSISSQELAKEASKHGAQVKYVRSVLEMVNRIKSKLGSKQVIITMGAGDVYKIHDKLKV</sequence>
<dbReference type="SUPFAM" id="SSF51984">
    <property type="entry name" value="MurCD N-terminal domain"/>
    <property type="match status" value="1"/>
</dbReference>
<dbReference type="Pfam" id="PF01225">
    <property type="entry name" value="Mur_ligase"/>
    <property type="match status" value="1"/>
</dbReference>
<evidence type="ECO:0000256" key="4">
    <source>
        <dbReference type="ARBA" id="ARBA00022490"/>
    </source>
</evidence>
<evidence type="ECO:0000313" key="18">
    <source>
        <dbReference type="EMBL" id="PIP61895.1"/>
    </source>
</evidence>
<dbReference type="Pfam" id="PF02875">
    <property type="entry name" value="Mur_ligase_C"/>
    <property type="match status" value="1"/>
</dbReference>
<dbReference type="EC" id="6.3.2.8" evidence="3 14"/>
<keyword evidence="6" id="KW-0132">Cell division</keyword>
<dbReference type="InterPro" id="IPR005758">
    <property type="entry name" value="UDP-N-AcMur_Ala_ligase_MurC"/>
</dbReference>
<keyword evidence="9" id="KW-0133">Cell shape</keyword>
<dbReference type="GO" id="GO:0071555">
    <property type="term" value="P:cell wall organization"/>
    <property type="evidence" value="ECO:0007669"/>
    <property type="project" value="UniProtKB-KW"/>
</dbReference>
<organism evidence="18 19">
    <name type="scientific">Candidatus Roizmanbacteria bacterium CG22_combo_CG10-13_8_21_14_all_38_20</name>
    <dbReference type="NCBI Taxonomy" id="1974862"/>
    <lineage>
        <taxon>Bacteria</taxon>
        <taxon>Candidatus Roizmaniibacteriota</taxon>
    </lineage>
</organism>